<dbReference type="InterPro" id="IPR002125">
    <property type="entry name" value="CMP_dCMP_dom"/>
</dbReference>
<dbReference type="KEGG" id="euz:DVS28_a0108"/>
<evidence type="ECO:0000259" key="1">
    <source>
        <dbReference type="PROSITE" id="PS51747"/>
    </source>
</evidence>
<dbReference type="GO" id="GO:0046872">
    <property type="term" value="F:metal ion binding"/>
    <property type="evidence" value="ECO:0007669"/>
    <property type="project" value="UniProtKB-KW"/>
</dbReference>
<dbReference type="PANTHER" id="PTHR11079">
    <property type="entry name" value="CYTOSINE DEAMINASE FAMILY MEMBER"/>
    <property type="match status" value="1"/>
</dbReference>
<evidence type="ECO:0000313" key="2">
    <source>
        <dbReference type="EMBL" id="AXV04816.1"/>
    </source>
</evidence>
<dbReference type="SUPFAM" id="SSF53927">
    <property type="entry name" value="Cytidine deaminase-like"/>
    <property type="match status" value="1"/>
</dbReference>
<dbReference type="Proteomes" id="UP000264006">
    <property type="component" value="Chromosome"/>
</dbReference>
<dbReference type="PROSITE" id="PS51747">
    <property type="entry name" value="CYT_DCMP_DEAMINASES_2"/>
    <property type="match status" value="1"/>
</dbReference>
<dbReference type="GO" id="GO:0052717">
    <property type="term" value="F:tRNA-specific adenosine-34 deaminase activity"/>
    <property type="evidence" value="ECO:0007669"/>
    <property type="project" value="UniProtKB-EC"/>
</dbReference>
<dbReference type="RefSeq" id="WP_114589711.1">
    <property type="nucleotide sequence ID" value="NZ_CP031165.1"/>
</dbReference>
<organism evidence="2 3">
    <name type="scientific">Euzebya pacifica</name>
    <dbReference type="NCBI Taxonomy" id="1608957"/>
    <lineage>
        <taxon>Bacteria</taxon>
        <taxon>Bacillati</taxon>
        <taxon>Actinomycetota</taxon>
        <taxon>Nitriliruptoria</taxon>
        <taxon>Euzebyales</taxon>
    </lineage>
</organism>
<reference evidence="2 3" key="1">
    <citation type="submission" date="2018-09" db="EMBL/GenBank/DDBJ databases">
        <title>Complete genome sequence of Euzebya sp. DY32-46 isolated from seawater of Pacific Ocean.</title>
        <authorList>
            <person name="Xu L."/>
            <person name="Wu Y.-H."/>
            <person name="Xu X.-W."/>
        </authorList>
    </citation>
    <scope>NUCLEOTIDE SEQUENCE [LARGE SCALE GENOMIC DNA]</scope>
    <source>
        <strain evidence="2 3">DY32-46</strain>
    </source>
</reference>
<dbReference type="OrthoDB" id="9802676at2"/>
<dbReference type="Pfam" id="PF00383">
    <property type="entry name" value="dCMP_cyt_deam_1"/>
    <property type="match status" value="1"/>
</dbReference>
<dbReference type="AlphaFoldDB" id="A0A346XRG9"/>
<name>A0A346XRG9_9ACTN</name>
<dbReference type="Gene3D" id="3.40.140.10">
    <property type="entry name" value="Cytidine Deaminase, domain 2"/>
    <property type="match status" value="1"/>
</dbReference>
<evidence type="ECO:0000313" key="3">
    <source>
        <dbReference type="Proteomes" id="UP000264006"/>
    </source>
</evidence>
<gene>
    <name evidence="2" type="ORF">DVS28_a0108</name>
</gene>
<protein>
    <submittedName>
        <fullName evidence="2">Cytidine/deoxycytidylate deaminase, zinc-binding region</fullName>
    </submittedName>
</protein>
<dbReference type="GO" id="GO:0002100">
    <property type="term" value="P:tRNA wobble adenosine to inosine editing"/>
    <property type="evidence" value="ECO:0007669"/>
    <property type="project" value="InterPro"/>
</dbReference>
<dbReference type="EMBL" id="CP031165">
    <property type="protein sequence ID" value="AXV04816.1"/>
    <property type="molecule type" value="Genomic_DNA"/>
</dbReference>
<sequence>MNETDLTHLRRCIELAAAAVDAGDQPYGSVLVSADGAVLAERRNEVVTTGDVTAHPELALASWASRHLDPDERAGATMYTSGEHCAMCATAHVKAGIGRLVYVLSAPMIAELDSGDGPTVGLRVHDVVAASNVEVVVEGPCPELAGEATAVFGTC</sequence>
<accession>A0A346XRG9</accession>
<dbReference type="PANTHER" id="PTHR11079:SF179">
    <property type="entry name" value="TRNA(ADENINE(34)) DEAMINASE, CHLOROPLASTIC"/>
    <property type="match status" value="1"/>
</dbReference>
<dbReference type="InterPro" id="IPR016193">
    <property type="entry name" value="Cytidine_deaminase-like"/>
</dbReference>
<keyword evidence="3" id="KW-1185">Reference proteome</keyword>
<proteinExistence type="predicted"/>
<feature type="domain" description="CMP/dCMP-type deaminase" evidence="1">
    <location>
        <begin position="3"/>
        <end position="119"/>
    </location>
</feature>
<dbReference type="CDD" id="cd01285">
    <property type="entry name" value="nucleoside_deaminase"/>
    <property type="match status" value="1"/>
</dbReference>